<feature type="region of interest" description="Disordered" evidence="1">
    <location>
        <begin position="217"/>
        <end position="292"/>
    </location>
</feature>
<comment type="caution">
    <text evidence="3">The sequence shown here is derived from an EMBL/GenBank/DDBJ whole genome shotgun (WGS) entry which is preliminary data.</text>
</comment>
<dbReference type="Proteomes" id="UP000663853">
    <property type="component" value="Unassembled WGS sequence"/>
</dbReference>
<evidence type="ECO:0000313" key="3">
    <source>
        <dbReference type="EMBL" id="CAE6436298.1"/>
    </source>
</evidence>
<gene>
    <name evidence="3" type="ORF">RDB_LOCUS30583</name>
</gene>
<dbReference type="PANTHER" id="PTHR36223:SF1">
    <property type="entry name" value="TRANSCRIPTION ELONGATION FACTOR EAF N-TERMINAL DOMAIN-CONTAINING PROTEIN"/>
    <property type="match status" value="1"/>
</dbReference>
<dbReference type="AlphaFoldDB" id="A0A8H2Y090"/>
<feature type="domain" description="DUF7918" evidence="2">
    <location>
        <begin position="15"/>
        <end position="215"/>
    </location>
</feature>
<evidence type="ECO:0000259" key="2">
    <source>
        <dbReference type="Pfam" id="PF25534"/>
    </source>
</evidence>
<proteinExistence type="predicted"/>
<sequence>MLLKSLGLRAYITDAAGTPLPEYQVKQTKEDSIECWIPSIEGANFEIRWEIVERIPTTAGCCSCVTPYFDGVKLTGKIASSGKGKGKLYGYPVGPSTVRLYQFKNREFTEEEDVSLSNIVPVEDLGTIRLRVGWGRKVLKRRSPHRFKDTDPNPGLVHEKLAKKGLWDAAGLGPATNSRPQKFSKLIEKTDAMPGNFLFRYASEDLLKEQGIIPTVSKAESSTKSDPLVKSELSNAGLGRKRARDTSSDVGGVDSVEDENGKIPEVRVKRRKSESSSNSQIAALQEGEQSHM</sequence>
<protein>
    <recommendedName>
        <fullName evidence="2">DUF7918 domain-containing protein</fullName>
    </recommendedName>
</protein>
<name>A0A8H2Y090_9AGAM</name>
<organism evidence="3 4">
    <name type="scientific">Rhizoctonia solani</name>
    <dbReference type="NCBI Taxonomy" id="456999"/>
    <lineage>
        <taxon>Eukaryota</taxon>
        <taxon>Fungi</taxon>
        <taxon>Dikarya</taxon>
        <taxon>Basidiomycota</taxon>
        <taxon>Agaricomycotina</taxon>
        <taxon>Agaricomycetes</taxon>
        <taxon>Cantharellales</taxon>
        <taxon>Ceratobasidiaceae</taxon>
        <taxon>Rhizoctonia</taxon>
    </lineage>
</organism>
<evidence type="ECO:0000313" key="4">
    <source>
        <dbReference type="Proteomes" id="UP000663853"/>
    </source>
</evidence>
<reference evidence="3" key="1">
    <citation type="submission" date="2021-01" db="EMBL/GenBank/DDBJ databases">
        <authorList>
            <person name="Kaushik A."/>
        </authorList>
    </citation>
    <scope>NUCLEOTIDE SEQUENCE</scope>
    <source>
        <strain evidence="3">AG6-10EEA</strain>
    </source>
</reference>
<dbReference type="PANTHER" id="PTHR36223">
    <property type="entry name" value="BETA-LACTAMASE-TYPE TRANSPEPTIDASE FOLD DOMAIN CONTAINING PROTEIN"/>
    <property type="match status" value="1"/>
</dbReference>
<dbReference type="Pfam" id="PF25534">
    <property type="entry name" value="DUF7918"/>
    <property type="match status" value="1"/>
</dbReference>
<accession>A0A8H2Y090</accession>
<dbReference type="EMBL" id="CAJMXA010000578">
    <property type="protein sequence ID" value="CAE6436298.1"/>
    <property type="molecule type" value="Genomic_DNA"/>
</dbReference>
<evidence type="ECO:0000256" key="1">
    <source>
        <dbReference type="SAM" id="MobiDB-lite"/>
    </source>
</evidence>
<dbReference type="InterPro" id="IPR057678">
    <property type="entry name" value="DUF7918"/>
</dbReference>